<protein>
    <submittedName>
        <fullName evidence="1">ATP-binding protein</fullName>
    </submittedName>
</protein>
<dbReference type="AlphaFoldDB" id="A0A369MDX5"/>
<organism evidence="1 2">
    <name type="scientific">Eggerthella lenta</name>
    <name type="common">Eubacterium lentum</name>
    <dbReference type="NCBI Taxonomy" id="84112"/>
    <lineage>
        <taxon>Bacteria</taxon>
        <taxon>Bacillati</taxon>
        <taxon>Actinomycetota</taxon>
        <taxon>Coriobacteriia</taxon>
        <taxon>Eggerthellales</taxon>
        <taxon>Eggerthellaceae</taxon>
        <taxon>Eggerthella</taxon>
    </lineage>
</organism>
<comment type="caution">
    <text evidence="1">The sequence shown here is derived from an EMBL/GenBank/DDBJ whole genome shotgun (WGS) entry which is preliminary data.</text>
</comment>
<dbReference type="GO" id="GO:0005524">
    <property type="term" value="F:ATP binding"/>
    <property type="evidence" value="ECO:0007669"/>
    <property type="project" value="UniProtKB-KW"/>
</dbReference>
<accession>A0A369MDX5</accession>
<dbReference type="EMBL" id="PPTU01000012">
    <property type="protein sequence ID" value="RDB69726.1"/>
    <property type="molecule type" value="Genomic_DNA"/>
</dbReference>
<name>A0A369MDX5_EGGLN</name>
<evidence type="ECO:0000313" key="2">
    <source>
        <dbReference type="Proteomes" id="UP000253970"/>
    </source>
</evidence>
<dbReference type="PANTHER" id="PTHR34301:SF8">
    <property type="entry name" value="ATPASE DOMAIN-CONTAINING PROTEIN"/>
    <property type="match status" value="1"/>
</dbReference>
<dbReference type="SUPFAM" id="SSF52540">
    <property type="entry name" value="P-loop containing nucleoside triphosphate hydrolases"/>
    <property type="match status" value="1"/>
</dbReference>
<reference evidence="1 2" key="1">
    <citation type="journal article" date="2018" name="Elife">
        <title>Discovery and characterization of a prevalent human gut bacterial enzyme sufficient for the inactivation of a family of plant toxins.</title>
        <authorList>
            <person name="Koppel N."/>
            <person name="Bisanz J.E."/>
            <person name="Pandelia M.E."/>
            <person name="Turnbaugh P.J."/>
            <person name="Balskus E.P."/>
        </authorList>
    </citation>
    <scope>NUCLEOTIDE SEQUENCE [LARGE SCALE GENOMIC DNA]</scope>
    <source>
        <strain evidence="1 2">W1 BHI 6</strain>
    </source>
</reference>
<dbReference type="Proteomes" id="UP000253970">
    <property type="component" value="Unassembled WGS sequence"/>
</dbReference>
<sequence length="369" mass="40732">MSARIRNPFTPSFGQIPLYMAGRDLVIDEIMRAFENGVGDPNLSTILIGARGSGKTALMSLLAHEAQGFGWLSVNVSALPGMLEDIAQQAKAVASSIVSVSSHAKIKSVGVPQILDIEWERDAVEQPNWRMRMSAILEGLNASDVGLLITVDEVRADLDELIQLVSVHQHFIREGRKVALLLAGLPGEVSSLLQDRSVSFFRRACQHHLGRIEDYEIALAMKRTIEDSGKRIEERALDQAVRTIGGFPFMMQLVGYRSWQEAGLKDVVGDAEVEHGVQAAWHDMRTRVLDATFNELSDGDVRFLAAMLDDDGSSRLSDIAERMGVSGNYAAQYRRRLIERGVIGPRGRGKVAFELPGMRDFLSDQVVDF</sequence>
<dbReference type="Gene3D" id="3.40.50.300">
    <property type="entry name" value="P-loop containing nucleotide triphosphate hydrolases"/>
    <property type="match status" value="1"/>
</dbReference>
<keyword evidence="1" id="KW-0547">Nucleotide-binding</keyword>
<dbReference type="RefSeq" id="WP_114533951.1">
    <property type="nucleotide sequence ID" value="NZ_JADNER010000007.1"/>
</dbReference>
<dbReference type="InterPro" id="IPR027417">
    <property type="entry name" value="P-loop_NTPase"/>
</dbReference>
<proteinExistence type="predicted"/>
<dbReference type="PANTHER" id="PTHR34301">
    <property type="entry name" value="DNA-BINDING PROTEIN-RELATED"/>
    <property type="match status" value="1"/>
</dbReference>
<gene>
    <name evidence="1" type="ORF">C1875_08745</name>
</gene>
<evidence type="ECO:0000313" key="1">
    <source>
        <dbReference type="EMBL" id="RDB69726.1"/>
    </source>
</evidence>
<keyword evidence="1" id="KW-0067">ATP-binding</keyword>